<dbReference type="PIRSF" id="PIRSF006493">
    <property type="entry name" value="Prok_Ku"/>
    <property type="match status" value="1"/>
</dbReference>
<evidence type="ECO:0000256" key="2">
    <source>
        <dbReference type="ARBA" id="ARBA00023172"/>
    </source>
</evidence>
<dbReference type="HAMAP" id="MF_01875">
    <property type="entry name" value="Prokaryotic_Ku"/>
    <property type="match status" value="1"/>
</dbReference>
<accession>A0A1H5H4X8</accession>
<evidence type="ECO:0000256" key="3">
    <source>
        <dbReference type="HAMAP-Rule" id="MF_01875"/>
    </source>
</evidence>
<evidence type="ECO:0000259" key="5">
    <source>
        <dbReference type="SMART" id="SM00559"/>
    </source>
</evidence>
<dbReference type="FunFam" id="2.40.290.10:FF:000004">
    <property type="entry name" value="Non-homologous end joining protein Ku"/>
    <property type="match status" value="1"/>
</dbReference>
<dbReference type="PANTHER" id="PTHR41251:SF1">
    <property type="entry name" value="NON-HOMOLOGOUS END JOINING PROTEIN KU"/>
    <property type="match status" value="1"/>
</dbReference>
<proteinExistence type="inferred from homology"/>
<dbReference type="STRING" id="67331.SAMN04490357_7357"/>
<dbReference type="InterPro" id="IPR016194">
    <property type="entry name" value="SPOC-like_C_dom_sf"/>
</dbReference>
<dbReference type="PANTHER" id="PTHR41251">
    <property type="entry name" value="NON-HOMOLOGOUS END JOINING PROTEIN KU"/>
    <property type="match status" value="1"/>
</dbReference>
<dbReference type="AlphaFoldDB" id="A0A1H5H4X8"/>
<dbReference type="GO" id="GO:0003690">
    <property type="term" value="F:double-stranded DNA binding"/>
    <property type="evidence" value="ECO:0007669"/>
    <property type="project" value="UniProtKB-UniRule"/>
</dbReference>
<feature type="domain" description="Ku" evidence="5">
    <location>
        <begin position="53"/>
        <end position="182"/>
    </location>
</feature>
<reference evidence="6 7" key="1">
    <citation type="submission" date="2016-10" db="EMBL/GenBank/DDBJ databases">
        <authorList>
            <person name="de Groot N.N."/>
        </authorList>
    </citation>
    <scope>NUCLEOTIDE SEQUENCE [LARGE SCALE GENOMIC DNA]</scope>
    <source>
        <strain evidence="6 7">DSM 40306</strain>
    </source>
</reference>
<name>A0A1H5H4X8_9ACTN</name>
<keyword evidence="3" id="KW-0234">DNA repair</keyword>
<dbReference type="CDD" id="cd00789">
    <property type="entry name" value="KU_like"/>
    <property type="match status" value="1"/>
</dbReference>
<dbReference type="GO" id="GO:0006303">
    <property type="term" value="P:double-strand break repair via nonhomologous end joining"/>
    <property type="evidence" value="ECO:0007669"/>
    <property type="project" value="UniProtKB-UniRule"/>
</dbReference>
<comment type="similarity">
    <text evidence="3">Belongs to the prokaryotic Ku family.</text>
</comment>
<dbReference type="SUPFAM" id="SSF100939">
    <property type="entry name" value="SPOC domain-like"/>
    <property type="match status" value="1"/>
</dbReference>
<dbReference type="EMBL" id="FNTD01000004">
    <property type="protein sequence ID" value="SEE23026.1"/>
    <property type="molecule type" value="Genomic_DNA"/>
</dbReference>
<dbReference type="InterPro" id="IPR006164">
    <property type="entry name" value="DNA_bd_Ku70/Ku80"/>
</dbReference>
<evidence type="ECO:0000313" key="6">
    <source>
        <dbReference type="EMBL" id="SEE23026.1"/>
    </source>
</evidence>
<dbReference type="Gene3D" id="2.40.290.10">
    <property type="match status" value="1"/>
</dbReference>
<dbReference type="SMART" id="SM00559">
    <property type="entry name" value="Ku78"/>
    <property type="match status" value="1"/>
</dbReference>
<dbReference type="Proteomes" id="UP000182375">
    <property type="component" value="Unassembled WGS sequence"/>
</dbReference>
<evidence type="ECO:0000313" key="7">
    <source>
        <dbReference type="Proteomes" id="UP000182375"/>
    </source>
</evidence>
<comment type="subunit">
    <text evidence="3">Homodimer. Interacts with LigD.</text>
</comment>
<feature type="region of interest" description="Disordered" evidence="4">
    <location>
        <begin position="245"/>
        <end position="307"/>
    </location>
</feature>
<protein>
    <recommendedName>
        <fullName evidence="3">Non-homologous end joining protein Ku</fullName>
    </recommendedName>
</protein>
<dbReference type="NCBIfam" id="TIGR02772">
    <property type="entry name" value="Ku_bact"/>
    <property type="match status" value="1"/>
</dbReference>
<dbReference type="Pfam" id="PF02735">
    <property type="entry name" value="Ku"/>
    <property type="match status" value="1"/>
</dbReference>
<gene>
    <name evidence="3" type="primary">ku</name>
    <name evidence="6" type="ORF">SAMN04490357_7357</name>
</gene>
<dbReference type="RefSeq" id="WP_074995729.1">
    <property type="nucleotide sequence ID" value="NZ_FNTD01000004.1"/>
</dbReference>
<sequence>MPRTIWSGAISFGLVTVPINVQSATEDHSIHFHQYHLADQGRIRYRKVCELEDREVSQDEIGKGYELTKTQVVPITDEDLSNLPLPTAKAIEIDAFVPLESVDPLKIAEGYYLQPAGQVAAKPYKLLVEALGRSAKVAVAKYAWSGRERLGLLRVKDDVLVLHAMRWPDEIRDPAELLPPPVEVSDDEIEGALALMDTMTVDALEGPDFHDRYTEAIAEIIEAKREEKPLPEAPEPEQPAQVLDLMAALQESVSKAKASRDEHTEPAEVHELPRPKKKAATKKQPAKKAQAKKTTAKKASGRRSRSA</sequence>
<comment type="function">
    <text evidence="3">With LigD forms a non-homologous end joining (NHEJ) DNA repair enzyme, which repairs dsDNA breaks with reduced fidelity. Binds linear dsDNA with 5'- and 3'- overhangs but not closed circular dsDNA nor ssDNA. Recruits and stimulates the ligase activity of LigD.</text>
</comment>
<evidence type="ECO:0000256" key="4">
    <source>
        <dbReference type="SAM" id="MobiDB-lite"/>
    </source>
</evidence>
<dbReference type="GeneID" id="95516346"/>
<organism evidence="6 7">
    <name type="scientific">Streptomyces misionensis</name>
    <dbReference type="NCBI Taxonomy" id="67331"/>
    <lineage>
        <taxon>Bacteria</taxon>
        <taxon>Bacillati</taxon>
        <taxon>Actinomycetota</taxon>
        <taxon>Actinomycetes</taxon>
        <taxon>Kitasatosporales</taxon>
        <taxon>Streptomycetaceae</taxon>
        <taxon>Streptomyces</taxon>
    </lineage>
</organism>
<feature type="compositionally biased region" description="Basic and acidic residues" evidence="4">
    <location>
        <begin position="258"/>
        <end position="274"/>
    </location>
</feature>
<dbReference type="GO" id="GO:0006310">
    <property type="term" value="P:DNA recombination"/>
    <property type="evidence" value="ECO:0007669"/>
    <property type="project" value="UniProtKB-KW"/>
</dbReference>
<keyword evidence="3" id="KW-0227">DNA damage</keyword>
<dbReference type="InterPro" id="IPR009187">
    <property type="entry name" value="Prok_Ku"/>
</dbReference>
<keyword evidence="2 3" id="KW-0233">DNA recombination</keyword>
<evidence type="ECO:0000256" key="1">
    <source>
        <dbReference type="ARBA" id="ARBA00023125"/>
    </source>
</evidence>
<feature type="compositionally biased region" description="Basic residues" evidence="4">
    <location>
        <begin position="275"/>
        <end position="307"/>
    </location>
</feature>
<keyword evidence="1 3" id="KW-0238">DNA-binding</keyword>